<evidence type="ECO:0000256" key="4">
    <source>
        <dbReference type="ARBA" id="ARBA00022989"/>
    </source>
</evidence>
<feature type="transmembrane region" description="Helical" evidence="6">
    <location>
        <begin position="73"/>
        <end position="91"/>
    </location>
</feature>
<proteinExistence type="predicted"/>
<dbReference type="PANTHER" id="PTHR42718:SF9">
    <property type="entry name" value="MAJOR FACILITATOR SUPERFAMILY MULTIDRUG TRANSPORTER MFSC"/>
    <property type="match status" value="1"/>
</dbReference>
<feature type="transmembrane region" description="Helical" evidence="6">
    <location>
        <begin position="44"/>
        <end position="64"/>
    </location>
</feature>
<gene>
    <name evidence="8" type="ORF">AB204_07545</name>
</gene>
<dbReference type="Gene3D" id="1.20.1250.20">
    <property type="entry name" value="MFS general substrate transporter like domains"/>
    <property type="match status" value="2"/>
</dbReference>
<organism evidence="8 9">
    <name type="scientific">Xenorhabdus khoisanae</name>
    <dbReference type="NCBI Taxonomy" id="880157"/>
    <lineage>
        <taxon>Bacteria</taxon>
        <taxon>Pseudomonadati</taxon>
        <taxon>Pseudomonadota</taxon>
        <taxon>Gammaproteobacteria</taxon>
        <taxon>Enterobacterales</taxon>
        <taxon>Morganellaceae</taxon>
        <taxon>Xenorhabdus</taxon>
    </lineage>
</organism>
<feature type="transmembrane region" description="Helical" evidence="6">
    <location>
        <begin position="297"/>
        <end position="314"/>
    </location>
</feature>
<accession>A0A0J5IR43</accession>
<dbReference type="PRINTS" id="PR01036">
    <property type="entry name" value="TCRTETB"/>
</dbReference>
<feature type="transmembrane region" description="Helical" evidence="6">
    <location>
        <begin position="326"/>
        <end position="345"/>
    </location>
</feature>
<feature type="transmembrane region" description="Helical" evidence="6">
    <location>
        <begin position="135"/>
        <end position="155"/>
    </location>
</feature>
<dbReference type="Pfam" id="PF07690">
    <property type="entry name" value="MFS_1"/>
    <property type="match status" value="1"/>
</dbReference>
<evidence type="ECO:0000259" key="7">
    <source>
        <dbReference type="PROSITE" id="PS50850"/>
    </source>
</evidence>
<dbReference type="PROSITE" id="PS00217">
    <property type="entry name" value="SUGAR_TRANSPORT_2"/>
    <property type="match status" value="1"/>
</dbReference>
<name>A0A0J5IR43_9GAMM</name>
<feature type="transmembrane region" description="Helical" evidence="6">
    <location>
        <begin position="264"/>
        <end position="285"/>
    </location>
</feature>
<sequence length="460" mass="49626">MNYRSKVAVVYLLGFFLDLVNMFISNVAYPTIGKEMNASVAELAWISHGYICGLTLIIPLSAWLTQRAGARRMFLLSLALFALGTAASGFAHSLEVLVFCRVVQGIGGGLLIPVGQALTWQLYAKHERAKLSSAIMLVALLAPALSPALGGVLVQTLNWRWVFFASLPLTLLTLILAFIWLQDGVTSEKNKALDFSGLVIGCAGLFLILLGMTKMSEAGSIAKGTILFLSGVILLAFFIIRSSRHSAPLFSFHLLSDPLMRFSMLVYQFVPGLFMGVSLVGVIYLQTFLGMSAAETGALMIPWSLASFLAITFTGKTFNRLGPRPLIITGCLLQAIGILLFSVVTHDGQNYLLVTAFALMGMGGSLCSSSAQSSAFLEVSATAMPEASALWNINRQLSFCFGVALLSLLLNLLISHLALRQAYMWTFYTAAAGALIPLLLSLSINNRNVKLKLLSSEENS</sequence>
<comment type="caution">
    <text evidence="8">The sequence shown here is derived from an EMBL/GenBank/DDBJ whole genome shotgun (WGS) entry which is preliminary data.</text>
</comment>
<keyword evidence="4 6" id="KW-1133">Transmembrane helix</keyword>
<dbReference type="GO" id="GO:0022857">
    <property type="term" value="F:transmembrane transporter activity"/>
    <property type="evidence" value="ECO:0007669"/>
    <property type="project" value="InterPro"/>
</dbReference>
<keyword evidence="3 6" id="KW-0812">Transmembrane</keyword>
<feature type="transmembrane region" description="Helical" evidence="6">
    <location>
        <begin position="397"/>
        <end position="419"/>
    </location>
</feature>
<comment type="subcellular location">
    <subcellularLocation>
        <location evidence="1">Endomembrane system</location>
        <topology evidence="1">Multi-pass membrane protein</topology>
    </subcellularLocation>
</comment>
<keyword evidence="5 6" id="KW-0472">Membrane</keyword>
<dbReference type="AlphaFoldDB" id="A0A0J5IR43"/>
<evidence type="ECO:0000256" key="6">
    <source>
        <dbReference type="SAM" id="Phobius"/>
    </source>
</evidence>
<feature type="transmembrane region" description="Helical" evidence="6">
    <location>
        <begin position="425"/>
        <end position="444"/>
    </location>
</feature>
<dbReference type="Proteomes" id="UP000036277">
    <property type="component" value="Unassembled WGS sequence"/>
</dbReference>
<feature type="transmembrane region" description="Helical" evidence="6">
    <location>
        <begin position="7"/>
        <end position="24"/>
    </location>
</feature>
<dbReference type="SUPFAM" id="SSF103473">
    <property type="entry name" value="MFS general substrate transporter"/>
    <property type="match status" value="1"/>
</dbReference>
<dbReference type="InterPro" id="IPR005829">
    <property type="entry name" value="Sugar_transporter_CS"/>
</dbReference>
<feature type="transmembrane region" description="Helical" evidence="6">
    <location>
        <begin position="161"/>
        <end position="181"/>
    </location>
</feature>
<dbReference type="InterPro" id="IPR036259">
    <property type="entry name" value="MFS_trans_sf"/>
</dbReference>
<evidence type="ECO:0000313" key="9">
    <source>
        <dbReference type="Proteomes" id="UP000036277"/>
    </source>
</evidence>
<dbReference type="PROSITE" id="PS50850">
    <property type="entry name" value="MFS"/>
    <property type="match status" value="1"/>
</dbReference>
<dbReference type="STRING" id="880157.AB204_07545"/>
<dbReference type="EMBL" id="LFCV01000042">
    <property type="protein sequence ID" value="KMJ45680.1"/>
    <property type="molecule type" value="Genomic_DNA"/>
</dbReference>
<evidence type="ECO:0000256" key="3">
    <source>
        <dbReference type="ARBA" id="ARBA00022692"/>
    </source>
</evidence>
<dbReference type="InterPro" id="IPR020846">
    <property type="entry name" value="MFS_dom"/>
</dbReference>
<feature type="domain" description="Major facilitator superfamily (MFS) profile" evidence="7">
    <location>
        <begin position="7"/>
        <end position="449"/>
    </location>
</feature>
<evidence type="ECO:0000313" key="8">
    <source>
        <dbReference type="EMBL" id="KMJ45680.1"/>
    </source>
</evidence>
<dbReference type="GO" id="GO:0005886">
    <property type="term" value="C:plasma membrane"/>
    <property type="evidence" value="ECO:0007669"/>
    <property type="project" value="UniProtKB-SubCell"/>
</dbReference>
<dbReference type="PATRIC" id="fig|880157.4.peg.1587"/>
<feature type="transmembrane region" description="Helical" evidence="6">
    <location>
        <begin position="351"/>
        <end position="377"/>
    </location>
</feature>
<reference evidence="8 9" key="1">
    <citation type="submission" date="2015-06" db="EMBL/GenBank/DDBJ databases">
        <title>Draft Whole-Genome Sequence of the Entomopathogenic Bacterium Xenorhabdus khoisanae.</title>
        <authorList>
            <person name="Naidoo S."/>
            <person name="Featherston J."/>
            <person name="Gray V.M."/>
        </authorList>
    </citation>
    <scope>NUCLEOTIDE SEQUENCE [LARGE SCALE GENOMIC DNA]</scope>
    <source>
        <strain evidence="8 9">MCB</strain>
    </source>
</reference>
<keyword evidence="2" id="KW-0813">Transport</keyword>
<evidence type="ECO:0000256" key="1">
    <source>
        <dbReference type="ARBA" id="ARBA00004127"/>
    </source>
</evidence>
<dbReference type="OrthoDB" id="9812221at2"/>
<keyword evidence="9" id="KW-1185">Reference proteome</keyword>
<evidence type="ECO:0000256" key="5">
    <source>
        <dbReference type="ARBA" id="ARBA00023136"/>
    </source>
</evidence>
<feature type="transmembrane region" description="Helical" evidence="6">
    <location>
        <begin position="193"/>
        <end position="212"/>
    </location>
</feature>
<feature type="transmembrane region" description="Helical" evidence="6">
    <location>
        <begin position="224"/>
        <end position="243"/>
    </location>
</feature>
<evidence type="ECO:0000256" key="2">
    <source>
        <dbReference type="ARBA" id="ARBA00022448"/>
    </source>
</evidence>
<dbReference type="PANTHER" id="PTHR42718">
    <property type="entry name" value="MAJOR FACILITATOR SUPERFAMILY MULTIDRUG TRANSPORTER MFSC"/>
    <property type="match status" value="1"/>
</dbReference>
<dbReference type="InterPro" id="IPR011701">
    <property type="entry name" value="MFS"/>
</dbReference>
<protein>
    <submittedName>
        <fullName evidence="8">DSBA oxidoreductase</fullName>
    </submittedName>
</protein>
<dbReference type="RefSeq" id="WP_047962769.1">
    <property type="nucleotide sequence ID" value="NZ_CAWMBG010000042.1"/>
</dbReference>